<dbReference type="GO" id="GO:0019957">
    <property type="term" value="F:C-C chemokine binding"/>
    <property type="evidence" value="ECO:0007669"/>
    <property type="project" value="InterPro"/>
</dbReference>
<evidence type="ECO:0000256" key="1">
    <source>
        <dbReference type="ARBA" id="ARBA00004613"/>
    </source>
</evidence>
<keyword evidence="3 6" id="KW-0732">Signal</keyword>
<keyword evidence="5 6" id="KW-0325">Glycoprotein</keyword>
<dbReference type="InterPro" id="IPR045797">
    <property type="entry name" value="EVA_Class_A"/>
</dbReference>
<dbReference type="GO" id="GO:0005576">
    <property type="term" value="C:extracellular region"/>
    <property type="evidence" value="ECO:0007669"/>
    <property type="project" value="UniProtKB-SubCell"/>
</dbReference>
<organism evidence="8">
    <name type="scientific">Amblyomma aureolatum</name>
    <dbReference type="NCBI Taxonomy" id="187763"/>
    <lineage>
        <taxon>Eukaryota</taxon>
        <taxon>Metazoa</taxon>
        <taxon>Ecdysozoa</taxon>
        <taxon>Arthropoda</taxon>
        <taxon>Chelicerata</taxon>
        <taxon>Arachnida</taxon>
        <taxon>Acari</taxon>
        <taxon>Parasitiformes</taxon>
        <taxon>Ixodida</taxon>
        <taxon>Ixodoidea</taxon>
        <taxon>Ixodidae</taxon>
        <taxon>Amblyomminae</taxon>
        <taxon>Amblyomma</taxon>
    </lineage>
</organism>
<dbReference type="AlphaFoldDB" id="A0A1E1WXB0"/>
<evidence type="ECO:0000256" key="6">
    <source>
        <dbReference type="RuleBase" id="RU369006"/>
    </source>
</evidence>
<feature type="non-terminal residue" evidence="8">
    <location>
        <position position="1"/>
    </location>
</feature>
<feature type="signal peptide" evidence="7">
    <location>
        <begin position="1"/>
        <end position="19"/>
    </location>
</feature>
<protein>
    <recommendedName>
        <fullName evidence="6">Evasin</fullName>
    </recommendedName>
</protein>
<evidence type="ECO:0000256" key="2">
    <source>
        <dbReference type="ARBA" id="ARBA00022525"/>
    </source>
</evidence>
<keyword evidence="2 6" id="KW-0964">Secreted</keyword>
<dbReference type="Pfam" id="PF19429">
    <property type="entry name" value="EVA_Class_A"/>
    <property type="match status" value="1"/>
</dbReference>
<comment type="subcellular location">
    <subcellularLocation>
        <location evidence="1 6">Secreted</location>
    </subcellularLocation>
</comment>
<sequence>LSFALLVGFVASEKEAVSAIPGCDDGGSSAGGATTKSQAENITEVPKRDDSKYYGVYTDANGCIYRVLASWKTVNTATCLKYCSGKEEKAQDGERCLKANGYPRGRRNHIFGGCLVGRCASGHCMPEEKLVSCYIPANKTLTSRPNSKAE</sequence>
<dbReference type="Gene3D" id="2.30.130.100">
    <property type="match status" value="1"/>
</dbReference>
<proteinExistence type="evidence at transcript level"/>
<evidence type="ECO:0000256" key="4">
    <source>
        <dbReference type="ARBA" id="ARBA00023157"/>
    </source>
</evidence>
<name>A0A1E1WXB0_9ACAR</name>
<dbReference type="EMBL" id="GFAC01007782">
    <property type="protein sequence ID" value="JAT91406.1"/>
    <property type="molecule type" value="mRNA"/>
</dbReference>
<reference evidence="8" key="1">
    <citation type="journal article" date="2017" name="Front. Cell. Infect. Microbiol.">
        <title>The Distinct Transcriptional Response of the Midgut of Amblyomma sculptum and Amblyomma aureolatum Ticks to Rickettsia rickettsii Correlates to Their Differences in Susceptibility to Infection.</title>
        <authorList>
            <person name="Martins L.A."/>
            <person name="Galletti M.F.B.M."/>
            <person name="Ribeiro J.M."/>
            <person name="Fujita A."/>
            <person name="Costa F.B."/>
            <person name="Labruna M.B."/>
            <person name="Daffre S."/>
            <person name="Fogaca A.C."/>
        </authorList>
    </citation>
    <scope>NUCLEOTIDE SEQUENCE</scope>
</reference>
<evidence type="ECO:0000313" key="8">
    <source>
        <dbReference type="EMBL" id="JAT91406.1"/>
    </source>
</evidence>
<keyword evidence="4 6" id="KW-1015">Disulfide bond</keyword>
<feature type="chain" id="PRO_5009115899" description="Evasin" evidence="7">
    <location>
        <begin position="20"/>
        <end position="150"/>
    </location>
</feature>
<evidence type="ECO:0000256" key="3">
    <source>
        <dbReference type="ARBA" id="ARBA00022729"/>
    </source>
</evidence>
<comment type="function">
    <text evidence="6">Salivary chemokine-binding protein which binds to host chemokines.</text>
</comment>
<evidence type="ECO:0000256" key="7">
    <source>
        <dbReference type="SAM" id="SignalP"/>
    </source>
</evidence>
<accession>A0A1E1WXB0</accession>
<evidence type="ECO:0000256" key="5">
    <source>
        <dbReference type="ARBA" id="ARBA00023180"/>
    </source>
</evidence>